<name>A0A820H9Y8_9BILA</name>
<sequence length="29" mass="3281">MFAQRITSTITLGELIDLISCAYEYAEMP</sequence>
<comment type="caution">
    <text evidence="1">The sequence shown here is derived from an EMBL/GenBank/DDBJ whole genome shotgun (WGS) entry which is preliminary data.</text>
</comment>
<proteinExistence type="predicted"/>
<organism evidence="1 2">
    <name type="scientific">Rotaria sordida</name>
    <dbReference type="NCBI Taxonomy" id="392033"/>
    <lineage>
        <taxon>Eukaryota</taxon>
        <taxon>Metazoa</taxon>
        <taxon>Spiralia</taxon>
        <taxon>Gnathifera</taxon>
        <taxon>Rotifera</taxon>
        <taxon>Eurotatoria</taxon>
        <taxon>Bdelloidea</taxon>
        <taxon>Philodinida</taxon>
        <taxon>Philodinidae</taxon>
        <taxon>Rotaria</taxon>
    </lineage>
</organism>
<accession>A0A820H9Y8</accession>
<dbReference type="AlphaFoldDB" id="A0A820H9Y8"/>
<evidence type="ECO:0000313" key="2">
    <source>
        <dbReference type="Proteomes" id="UP000663823"/>
    </source>
</evidence>
<dbReference type="EMBL" id="CAJOAX010044489">
    <property type="protein sequence ID" value="CAF4292440.1"/>
    <property type="molecule type" value="Genomic_DNA"/>
</dbReference>
<dbReference type="Proteomes" id="UP000663823">
    <property type="component" value="Unassembled WGS sequence"/>
</dbReference>
<reference evidence="1" key="1">
    <citation type="submission" date="2021-02" db="EMBL/GenBank/DDBJ databases">
        <authorList>
            <person name="Nowell W R."/>
        </authorList>
    </citation>
    <scope>NUCLEOTIDE SEQUENCE</scope>
</reference>
<protein>
    <submittedName>
        <fullName evidence="1">Uncharacterized protein</fullName>
    </submittedName>
</protein>
<feature type="non-terminal residue" evidence="1">
    <location>
        <position position="29"/>
    </location>
</feature>
<gene>
    <name evidence="1" type="ORF">OTI717_LOCUS41771</name>
</gene>
<evidence type="ECO:0000313" key="1">
    <source>
        <dbReference type="EMBL" id="CAF4292440.1"/>
    </source>
</evidence>